<feature type="non-terminal residue" evidence="1">
    <location>
        <position position="74"/>
    </location>
</feature>
<accession>A0AAN5I5Z7</accession>
<dbReference type="AlphaFoldDB" id="A0AAN5I5Z7"/>
<keyword evidence="2" id="KW-1185">Reference proteome</keyword>
<sequence>FFLVLLLRFPVAQFEVVIVQRFESHRAHFRILADERVSLSQRESLAGVLRPKGMPDPNAASAKGDFLEFESALL</sequence>
<dbReference type="EMBL" id="BTRK01000005">
    <property type="protein sequence ID" value="GMR52635.1"/>
    <property type="molecule type" value="Genomic_DNA"/>
</dbReference>
<evidence type="ECO:0000313" key="2">
    <source>
        <dbReference type="Proteomes" id="UP001328107"/>
    </source>
</evidence>
<dbReference type="Proteomes" id="UP001328107">
    <property type="component" value="Unassembled WGS sequence"/>
</dbReference>
<name>A0AAN5I5Z7_9BILA</name>
<gene>
    <name evidence="1" type="ORF">PMAYCL1PPCAC_22830</name>
</gene>
<comment type="caution">
    <text evidence="1">The sequence shown here is derived from an EMBL/GenBank/DDBJ whole genome shotgun (WGS) entry which is preliminary data.</text>
</comment>
<feature type="non-terminal residue" evidence="1">
    <location>
        <position position="1"/>
    </location>
</feature>
<evidence type="ECO:0000313" key="1">
    <source>
        <dbReference type="EMBL" id="GMR52635.1"/>
    </source>
</evidence>
<reference evidence="2" key="1">
    <citation type="submission" date="2022-10" db="EMBL/GenBank/DDBJ databases">
        <title>Genome assembly of Pristionchus species.</title>
        <authorList>
            <person name="Yoshida K."/>
            <person name="Sommer R.J."/>
        </authorList>
    </citation>
    <scope>NUCLEOTIDE SEQUENCE [LARGE SCALE GENOMIC DNA]</scope>
    <source>
        <strain evidence="2">RS5460</strain>
    </source>
</reference>
<organism evidence="1 2">
    <name type="scientific">Pristionchus mayeri</name>
    <dbReference type="NCBI Taxonomy" id="1317129"/>
    <lineage>
        <taxon>Eukaryota</taxon>
        <taxon>Metazoa</taxon>
        <taxon>Ecdysozoa</taxon>
        <taxon>Nematoda</taxon>
        <taxon>Chromadorea</taxon>
        <taxon>Rhabditida</taxon>
        <taxon>Rhabditina</taxon>
        <taxon>Diplogasteromorpha</taxon>
        <taxon>Diplogasteroidea</taxon>
        <taxon>Neodiplogasteridae</taxon>
        <taxon>Pristionchus</taxon>
    </lineage>
</organism>
<proteinExistence type="predicted"/>
<protein>
    <submittedName>
        <fullName evidence="1">Uncharacterized protein</fullName>
    </submittedName>
</protein>